<dbReference type="InterPro" id="IPR020422">
    <property type="entry name" value="TYR_PHOSPHATASE_DUAL_dom"/>
</dbReference>
<evidence type="ECO:0000256" key="4">
    <source>
        <dbReference type="ARBA" id="ARBA00022912"/>
    </source>
</evidence>
<dbReference type="Proteomes" id="UP000663852">
    <property type="component" value="Unassembled WGS sequence"/>
</dbReference>
<evidence type="ECO:0000256" key="3">
    <source>
        <dbReference type="ARBA" id="ARBA00022801"/>
    </source>
</evidence>
<dbReference type="SUPFAM" id="SSF52799">
    <property type="entry name" value="(Phosphotyrosine protein) phosphatases II"/>
    <property type="match status" value="1"/>
</dbReference>
<dbReference type="SMART" id="SM00195">
    <property type="entry name" value="DSPc"/>
    <property type="match status" value="1"/>
</dbReference>
<dbReference type="PROSITE" id="PS50056">
    <property type="entry name" value="TYR_PHOSPHATASE_2"/>
    <property type="match status" value="1"/>
</dbReference>
<dbReference type="GO" id="GO:0043409">
    <property type="term" value="P:negative regulation of MAPK cascade"/>
    <property type="evidence" value="ECO:0007669"/>
    <property type="project" value="TreeGrafter"/>
</dbReference>
<evidence type="ECO:0000313" key="7">
    <source>
        <dbReference type="EMBL" id="CAF1282940.1"/>
    </source>
</evidence>
<dbReference type="Pfam" id="PF00782">
    <property type="entry name" value="DSPc"/>
    <property type="match status" value="1"/>
</dbReference>
<proteinExistence type="inferred from homology"/>
<evidence type="ECO:0000256" key="1">
    <source>
        <dbReference type="ARBA" id="ARBA00008601"/>
    </source>
</evidence>
<feature type="domain" description="Tyrosine specific protein phosphatases" evidence="6">
    <location>
        <begin position="113"/>
        <end position="171"/>
    </location>
</feature>
<dbReference type="InterPro" id="IPR029021">
    <property type="entry name" value="Prot-tyrosine_phosphatase-like"/>
</dbReference>
<dbReference type="Proteomes" id="UP000663828">
    <property type="component" value="Unassembled WGS sequence"/>
</dbReference>
<comment type="caution">
    <text evidence="8">The sequence shown here is derived from an EMBL/GenBank/DDBJ whole genome shotgun (WGS) entry which is preliminary data.</text>
</comment>
<dbReference type="GO" id="GO:0004725">
    <property type="term" value="F:protein tyrosine phosphatase activity"/>
    <property type="evidence" value="ECO:0007669"/>
    <property type="project" value="UniProtKB-EC"/>
</dbReference>
<gene>
    <name evidence="8" type="ORF">EDS130_LOCUS34006</name>
    <name evidence="7" type="ORF">XAT740_LOCUS27917</name>
</gene>
<dbReference type="InterPro" id="IPR000340">
    <property type="entry name" value="Dual-sp_phosphatase_cat-dom"/>
</dbReference>
<dbReference type="InterPro" id="IPR000387">
    <property type="entry name" value="Tyr_Pase_dom"/>
</dbReference>
<dbReference type="EC" id="3.1.3.48" evidence="2"/>
<keyword evidence="3" id="KW-0378">Hydrolase</keyword>
<evidence type="ECO:0000256" key="2">
    <source>
        <dbReference type="ARBA" id="ARBA00013064"/>
    </source>
</evidence>
<evidence type="ECO:0000313" key="10">
    <source>
        <dbReference type="Proteomes" id="UP000663852"/>
    </source>
</evidence>
<dbReference type="EMBL" id="CAJNOR010002357">
    <property type="protein sequence ID" value="CAF1282940.1"/>
    <property type="molecule type" value="Genomic_DNA"/>
</dbReference>
<keyword evidence="9" id="KW-1185">Reference proteome</keyword>
<dbReference type="InterPro" id="IPR016130">
    <property type="entry name" value="Tyr_Pase_AS"/>
</dbReference>
<organism evidence="8 10">
    <name type="scientific">Adineta ricciae</name>
    <name type="common">Rotifer</name>
    <dbReference type="NCBI Taxonomy" id="249248"/>
    <lineage>
        <taxon>Eukaryota</taxon>
        <taxon>Metazoa</taxon>
        <taxon>Spiralia</taxon>
        <taxon>Gnathifera</taxon>
        <taxon>Rotifera</taxon>
        <taxon>Eurotatoria</taxon>
        <taxon>Bdelloidea</taxon>
        <taxon>Adinetida</taxon>
        <taxon>Adinetidae</taxon>
        <taxon>Adineta</taxon>
    </lineage>
</organism>
<dbReference type="Gene3D" id="3.90.190.10">
    <property type="entry name" value="Protein tyrosine phosphatase superfamily"/>
    <property type="match status" value="1"/>
</dbReference>
<dbReference type="GO" id="GO:0005737">
    <property type="term" value="C:cytoplasm"/>
    <property type="evidence" value="ECO:0007669"/>
    <property type="project" value="TreeGrafter"/>
</dbReference>
<sequence>MNDSDWNTMVIPLKFTWRPTEHELNSLRNLVSLRMAQRELIPVEQEGDTKPSEIIDNFLYHGNLQHAMNTKLLEELNIRCIVNVCDCKLNQDILDRCHVLWINVEDDTYTDIVEYFAMTNRFLQSCCKEGQKVLVHCQMGVSRSSSIVLAYLMKYHYGSLDKAYQYLVGRRRCAEPNLGFLLQLIRYERELLDENKPTDRQSIDKEKNSNEGSAILTNTLNSSHCSLCCWPSRRTVNM</sequence>
<dbReference type="PROSITE" id="PS00383">
    <property type="entry name" value="TYR_PHOSPHATASE_1"/>
    <property type="match status" value="1"/>
</dbReference>
<dbReference type="OrthoDB" id="285418at2759"/>
<dbReference type="EMBL" id="CAJNOJ010000279">
    <property type="protein sequence ID" value="CAF1364313.1"/>
    <property type="molecule type" value="Genomic_DNA"/>
</dbReference>
<feature type="domain" description="Tyrosine-protein phosphatase" evidence="5">
    <location>
        <begin position="50"/>
        <end position="193"/>
    </location>
</feature>
<name>A0A815IDE5_ADIRI</name>
<comment type="similarity">
    <text evidence="1">Belongs to the protein-tyrosine phosphatase family. Non-receptor class dual specificity subfamily.</text>
</comment>
<dbReference type="PANTHER" id="PTHR10159:SF519">
    <property type="entry name" value="DUAL SPECIFICITY PROTEIN PHOSPHATASE MPK3"/>
    <property type="match status" value="1"/>
</dbReference>
<protein>
    <recommendedName>
        <fullName evidence="2">protein-tyrosine-phosphatase</fullName>
        <ecNumber evidence="2">3.1.3.48</ecNumber>
    </recommendedName>
</protein>
<evidence type="ECO:0000259" key="5">
    <source>
        <dbReference type="PROSITE" id="PS50054"/>
    </source>
</evidence>
<dbReference type="PANTHER" id="PTHR10159">
    <property type="entry name" value="DUAL SPECIFICITY PROTEIN PHOSPHATASE"/>
    <property type="match status" value="1"/>
</dbReference>
<accession>A0A815IDE5</accession>
<dbReference type="AlphaFoldDB" id="A0A815IDE5"/>
<evidence type="ECO:0000313" key="9">
    <source>
        <dbReference type="Proteomes" id="UP000663828"/>
    </source>
</evidence>
<dbReference type="PROSITE" id="PS50054">
    <property type="entry name" value="TYR_PHOSPHATASE_DUAL"/>
    <property type="match status" value="1"/>
</dbReference>
<evidence type="ECO:0000259" key="6">
    <source>
        <dbReference type="PROSITE" id="PS50056"/>
    </source>
</evidence>
<evidence type="ECO:0000313" key="8">
    <source>
        <dbReference type="EMBL" id="CAF1364313.1"/>
    </source>
</evidence>
<dbReference type="CDD" id="cd14498">
    <property type="entry name" value="DSP"/>
    <property type="match status" value="1"/>
</dbReference>
<reference evidence="8" key="1">
    <citation type="submission" date="2021-02" db="EMBL/GenBank/DDBJ databases">
        <authorList>
            <person name="Nowell W R."/>
        </authorList>
    </citation>
    <scope>NUCLEOTIDE SEQUENCE</scope>
</reference>
<keyword evidence="4" id="KW-0904">Protein phosphatase</keyword>